<dbReference type="AlphaFoldDB" id="A0A1A6C000"/>
<accession>A0A1A6C000</accession>
<keyword evidence="3" id="KW-1185">Reference proteome</keyword>
<evidence type="ECO:0000313" key="2">
    <source>
        <dbReference type="EMBL" id="OBS07881.1"/>
    </source>
</evidence>
<evidence type="ECO:0000256" key="1">
    <source>
        <dbReference type="SAM" id="SignalP"/>
    </source>
</evidence>
<gene>
    <name evidence="2" type="ORF">Thpro_022131</name>
</gene>
<name>A0A1A6C000_9GAMM</name>
<sequence length="471" mass="49290">MKKKTQKTTLFAGAIALAGCFALTPVYAASVGLLHPKIATITEVANPQGGQATLSGITSRSVNTHGVDTASGGGNAIANLGALLTPIQAPASPTYSSPTDASNQIGTMLNYDMAQFAQQVAGLMQSGQPMADVKQAVFTYTVPVTIVGGGQPVKGFVNDTCFINPDASYNCLGAAYNSGVTKIIYAVYEQGAVSQGLPANWTLPNPGDLEWAELEVQSSGAGATQSFLTVQGQIWHTVSYLQNGGPLGQYGQYDMYQVGTVANQQALINCGATAGGACTQYQPGAWVPDPNNSQNVGSLTYDQQTPVDLLAKNVIAPLEQQYGASSAVLLYGKTVAPVYNPGPNNTSVAQTAVDIQQRVINPGGMFFFISRGAGGQFREQGVYGFLLNQQVDQYTVDATGNATFSNSFTRHVVSPTQPFSKSVALTGGYQPSGPAIINPFPTGNQIYSYLNDTVNHLPASAYVQVAPIVIQ</sequence>
<proteinExistence type="predicted"/>
<comment type="caution">
    <text evidence="2">The sequence shown here is derived from an EMBL/GenBank/DDBJ whole genome shotgun (WGS) entry which is preliminary data.</text>
</comment>
<dbReference type="Proteomes" id="UP000029273">
    <property type="component" value="Unassembled WGS sequence"/>
</dbReference>
<dbReference type="OrthoDB" id="280692at2"/>
<feature type="signal peptide" evidence="1">
    <location>
        <begin position="1"/>
        <end position="28"/>
    </location>
</feature>
<dbReference type="RefSeq" id="WP_065089622.1">
    <property type="nucleotide sequence ID" value="NZ_JQSG02000006.1"/>
</dbReference>
<reference evidence="2 3" key="1">
    <citation type="journal article" date="2014" name="Genome Announc.">
        <title>Draft Genome Sequence of the Iron-Oxidizing, Acidophilic, and Halotolerant 'Thiobacillus prosperus' Type Strain DSM 5130.</title>
        <authorList>
            <person name="Ossandon F.J."/>
            <person name="Cardenas J.P."/>
            <person name="Corbett M."/>
            <person name="Quatrini R."/>
            <person name="Holmes D.S."/>
            <person name="Watkin E."/>
        </authorList>
    </citation>
    <scope>NUCLEOTIDE SEQUENCE [LARGE SCALE GENOMIC DNA]</scope>
    <source>
        <strain evidence="2 3">DSM 5130</strain>
    </source>
</reference>
<feature type="chain" id="PRO_5008343171" evidence="1">
    <location>
        <begin position="29"/>
        <end position="471"/>
    </location>
</feature>
<dbReference type="EMBL" id="JQSG02000006">
    <property type="protein sequence ID" value="OBS07881.1"/>
    <property type="molecule type" value="Genomic_DNA"/>
</dbReference>
<organism evidence="2 3">
    <name type="scientific">Acidihalobacter prosperus</name>
    <dbReference type="NCBI Taxonomy" id="160660"/>
    <lineage>
        <taxon>Bacteria</taxon>
        <taxon>Pseudomonadati</taxon>
        <taxon>Pseudomonadota</taxon>
        <taxon>Gammaproteobacteria</taxon>
        <taxon>Chromatiales</taxon>
        <taxon>Ectothiorhodospiraceae</taxon>
        <taxon>Acidihalobacter</taxon>
    </lineage>
</organism>
<evidence type="ECO:0000313" key="3">
    <source>
        <dbReference type="Proteomes" id="UP000029273"/>
    </source>
</evidence>
<dbReference type="PROSITE" id="PS51257">
    <property type="entry name" value="PROKAR_LIPOPROTEIN"/>
    <property type="match status" value="1"/>
</dbReference>
<protein>
    <submittedName>
        <fullName evidence="2">Uncharacterized protein</fullName>
    </submittedName>
</protein>
<keyword evidence="1" id="KW-0732">Signal</keyword>